<keyword evidence="1" id="KW-0812">Transmembrane</keyword>
<keyword evidence="1" id="KW-1133">Transmembrane helix</keyword>
<evidence type="ECO:0000313" key="2">
    <source>
        <dbReference type="EMBL" id="SFV33165.1"/>
    </source>
</evidence>
<keyword evidence="3" id="KW-1185">Reference proteome</keyword>
<reference evidence="2 3" key="1">
    <citation type="submission" date="2016-10" db="EMBL/GenBank/DDBJ databases">
        <authorList>
            <person name="de Groot N.N."/>
        </authorList>
    </citation>
    <scope>NUCLEOTIDE SEQUENCE [LARGE SCALE GENOMIC DNA]</scope>
    <source>
        <strain evidence="2 3">IPL20</strain>
    </source>
</reference>
<accession>A0A1I7NES5</accession>
<dbReference type="EMBL" id="FPCK01000001">
    <property type="protein sequence ID" value="SFV33165.1"/>
    <property type="molecule type" value="Genomic_DNA"/>
</dbReference>
<sequence>MSGTGILALVAVVLVIALPLATFYKPFAAGILGVLAMTAAAVFFTVSGKSAMTETTAAVFVVGAFLLAGLLAVARILIEVRDAIEARDES</sequence>
<feature type="transmembrane region" description="Helical" evidence="1">
    <location>
        <begin position="27"/>
        <end position="46"/>
    </location>
</feature>
<evidence type="ECO:0000313" key="3">
    <source>
        <dbReference type="Proteomes" id="UP000199074"/>
    </source>
</evidence>
<name>A0A1I7NES5_9HYPH</name>
<gene>
    <name evidence="2" type="ORF">SAMN05216456_1906</name>
</gene>
<keyword evidence="1" id="KW-0472">Membrane</keyword>
<feature type="transmembrane region" description="Helical" evidence="1">
    <location>
        <begin position="58"/>
        <end position="78"/>
    </location>
</feature>
<dbReference type="Proteomes" id="UP000199074">
    <property type="component" value="Unassembled WGS sequence"/>
</dbReference>
<evidence type="ECO:0000256" key="1">
    <source>
        <dbReference type="SAM" id="Phobius"/>
    </source>
</evidence>
<proteinExistence type="predicted"/>
<organism evidence="2 3">
    <name type="scientific">Devosia crocina</name>
    <dbReference type="NCBI Taxonomy" id="429728"/>
    <lineage>
        <taxon>Bacteria</taxon>
        <taxon>Pseudomonadati</taxon>
        <taxon>Pseudomonadota</taxon>
        <taxon>Alphaproteobacteria</taxon>
        <taxon>Hyphomicrobiales</taxon>
        <taxon>Devosiaceae</taxon>
        <taxon>Devosia</taxon>
    </lineage>
</organism>
<dbReference type="AlphaFoldDB" id="A0A1I7NES5"/>
<protein>
    <submittedName>
        <fullName evidence="2">Uncharacterized protein</fullName>
    </submittedName>
</protein>